<gene>
    <name evidence="1" type="ORF">GOP47_0003293</name>
</gene>
<keyword evidence="2" id="KW-1185">Reference proteome</keyword>
<proteinExistence type="predicted"/>
<organism evidence="1 2">
    <name type="scientific">Adiantum capillus-veneris</name>
    <name type="common">Maidenhair fern</name>
    <dbReference type="NCBI Taxonomy" id="13818"/>
    <lineage>
        <taxon>Eukaryota</taxon>
        <taxon>Viridiplantae</taxon>
        <taxon>Streptophyta</taxon>
        <taxon>Embryophyta</taxon>
        <taxon>Tracheophyta</taxon>
        <taxon>Polypodiopsida</taxon>
        <taxon>Polypodiidae</taxon>
        <taxon>Polypodiales</taxon>
        <taxon>Pteridineae</taxon>
        <taxon>Pteridaceae</taxon>
        <taxon>Vittarioideae</taxon>
        <taxon>Adiantum</taxon>
    </lineage>
</organism>
<reference evidence="1" key="1">
    <citation type="submission" date="2021-01" db="EMBL/GenBank/DDBJ databases">
        <title>Adiantum capillus-veneris genome.</title>
        <authorList>
            <person name="Fang Y."/>
            <person name="Liao Q."/>
        </authorList>
    </citation>
    <scope>NUCLEOTIDE SEQUENCE</scope>
    <source>
        <strain evidence="1">H3</strain>
        <tissue evidence="1">Leaf</tissue>
    </source>
</reference>
<protein>
    <submittedName>
        <fullName evidence="1">Uncharacterized protein</fullName>
    </submittedName>
</protein>
<accession>A0A9D4VBP4</accession>
<dbReference type="EMBL" id="JABFUD020000002">
    <property type="protein sequence ID" value="KAI5083550.1"/>
    <property type="molecule type" value="Genomic_DNA"/>
</dbReference>
<dbReference type="AlphaFoldDB" id="A0A9D4VBP4"/>
<evidence type="ECO:0000313" key="2">
    <source>
        <dbReference type="Proteomes" id="UP000886520"/>
    </source>
</evidence>
<sequence>MKVRMKAMAGISNPHADAHAFLLPSSFQLPNLHPRFLLALLLSRFNNHGPSYLTLLHVFEKPCSARKQSSFSLSCGSCNLLKLLKLKGHSTSISLDRRCCILLPLQVAKSQSSLQKEVP</sequence>
<comment type="caution">
    <text evidence="1">The sequence shown here is derived from an EMBL/GenBank/DDBJ whole genome shotgun (WGS) entry which is preliminary data.</text>
</comment>
<dbReference type="Proteomes" id="UP000886520">
    <property type="component" value="Chromosome 3"/>
</dbReference>
<evidence type="ECO:0000313" key="1">
    <source>
        <dbReference type="EMBL" id="KAI5083550.1"/>
    </source>
</evidence>
<name>A0A9D4VBP4_ADICA</name>